<organism evidence="1 2">
    <name type="scientific">Geofilum rubicundum JCM 15548</name>
    <dbReference type="NCBI Taxonomy" id="1236989"/>
    <lineage>
        <taxon>Bacteria</taxon>
        <taxon>Pseudomonadati</taxon>
        <taxon>Bacteroidota</taxon>
        <taxon>Bacteroidia</taxon>
        <taxon>Marinilabiliales</taxon>
        <taxon>Marinilabiliaceae</taxon>
        <taxon>Geofilum</taxon>
    </lineage>
</organism>
<comment type="caution">
    <text evidence="1">The sequence shown here is derived from an EMBL/GenBank/DDBJ whole genome shotgun (WGS) entry which is preliminary data.</text>
</comment>
<reference evidence="1 2" key="1">
    <citation type="journal article" date="2015" name="Microbes Environ.">
        <title>Distribution and evolution of nitrogen fixation genes in the phylum bacteroidetes.</title>
        <authorList>
            <person name="Inoue J."/>
            <person name="Oshima K."/>
            <person name="Suda W."/>
            <person name="Sakamoto M."/>
            <person name="Iino T."/>
            <person name="Noda S."/>
            <person name="Hongoh Y."/>
            <person name="Hattori M."/>
            <person name="Ohkuma M."/>
        </authorList>
    </citation>
    <scope>NUCLEOTIDE SEQUENCE [LARGE SCALE GENOMIC DNA]</scope>
    <source>
        <strain evidence="1">JCM 15548</strain>
    </source>
</reference>
<gene>
    <name evidence="1" type="ORF">JCM15548_11249</name>
</gene>
<sequence length="271" mass="31091">MHLSYLDFGDDNVLGQAYSFSGSFEPVLWRSKRWSLNLSSGLGMVYLNRIHHPDNNPLNQFFSSHLSFLLFIAPALEYQWSDDWGMRLSVNYNHISNGGQKQPNRGMNFPQLGLGLHYFLNQEDWPEYVAQEKGVNWFWGLESGVTTRKTGNGDRRELSISLAGQVTKALNPINGLAAGAEMEWDYSEGGHHHPITAPFLAHSFLPGRFVFSQRMAWYLTRPDGVFEKHHFYQRYVLMFSLIYGWDIGVSLKAHGQTASNLDFRLGYRFSQ</sequence>
<dbReference type="Pfam" id="PF09411">
    <property type="entry name" value="PagL"/>
    <property type="match status" value="1"/>
</dbReference>
<name>A0A0E9LU41_9BACT</name>
<evidence type="ECO:0000313" key="2">
    <source>
        <dbReference type="Proteomes" id="UP000032900"/>
    </source>
</evidence>
<dbReference type="Gene3D" id="2.40.160.20">
    <property type="match status" value="1"/>
</dbReference>
<dbReference type="Proteomes" id="UP000032900">
    <property type="component" value="Unassembled WGS sequence"/>
</dbReference>
<dbReference type="InterPro" id="IPR018550">
    <property type="entry name" value="Lipid-A_deacylase-rel"/>
</dbReference>
<accession>A0A0E9LU41</accession>
<evidence type="ECO:0000313" key="1">
    <source>
        <dbReference type="EMBL" id="GAO29092.1"/>
    </source>
</evidence>
<dbReference type="AlphaFoldDB" id="A0A0E9LU41"/>
<keyword evidence="2" id="KW-1185">Reference proteome</keyword>
<proteinExistence type="predicted"/>
<dbReference type="EMBL" id="BAZW01000006">
    <property type="protein sequence ID" value="GAO29092.1"/>
    <property type="molecule type" value="Genomic_DNA"/>
</dbReference>
<protein>
    <submittedName>
        <fullName evidence="1">Uncharacterized protein</fullName>
    </submittedName>
</protein>
<dbReference type="STRING" id="1236989.JCM15548_11249"/>